<proteinExistence type="predicted"/>
<reference evidence="1 2" key="1">
    <citation type="submission" date="2018-10" db="EMBL/GenBank/DDBJ databases">
        <title>Genomic Encyclopedia of Type Strains, Phase IV (KMG-IV): sequencing the most valuable type-strain genomes for metagenomic binning, comparative biology and taxonomic classification.</title>
        <authorList>
            <person name="Goeker M."/>
        </authorList>
    </citation>
    <scope>NUCLEOTIDE SEQUENCE [LARGE SCALE GENOMIC DNA]</scope>
    <source>
        <strain evidence="1 2">DSM 3303</strain>
    </source>
</reference>
<gene>
    <name evidence="1" type="ORF">C8E02_1002</name>
</gene>
<evidence type="ECO:0000313" key="1">
    <source>
        <dbReference type="EMBL" id="RKQ61235.1"/>
    </source>
</evidence>
<accession>A0A495BJK9</accession>
<protein>
    <submittedName>
        <fullName evidence="1">Uncharacterized protein</fullName>
    </submittedName>
</protein>
<dbReference type="EMBL" id="RBID01000011">
    <property type="protein sequence ID" value="RKQ61235.1"/>
    <property type="molecule type" value="Genomic_DNA"/>
</dbReference>
<organism evidence="1 2">
    <name type="scientific">Vogesella indigofera</name>
    <name type="common">Pseudomonas indigofera</name>
    <dbReference type="NCBI Taxonomy" id="45465"/>
    <lineage>
        <taxon>Bacteria</taxon>
        <taxon>Pseudomonadati</taxon>
        <taxon>Pseudomonadota</taxon>
        <taxon>Betaproteobacteria</taxon>
        <taxon>Neisseriales</taxon>
        <taxon>Chromobacteriaceae</taxon>
        <taxon>Vogesella</taxon>
    </lineage>
</organism>
<sequence length="106" mass="11674">MNQLPERPMLPQTTDQKWPERLTFQLTMLLADINRAVNRLTGGRMVAVLALDAAPTAGLWGIGDEVRNSNPQELGTPGSKYILRGWICTAAGEPGTWKEQRTLTGN</sequence>
<dbReference type="AlphaFoldDB" id="A0A495BJK9"/>
<comment type="caution">
    <text evidence="1">The sequence shown here is derived from an EMBL/GenBank/DDBJ whole genome shotgun (WGS) entry which is preliminary data.</text>
</comment>
<name>A0A495BJK9_VOGIN</name>
<dbReference type="Proteomes" id="UP000279384">
    <property type="component" value="Unassembled WGS sequence"/>
</dbReference>
<evidence type="ECO:0000313" key="2">
    <source>
        <dbReference type="Proteomes" id="UP000279384"/>
    </source>
</evidence>